<feature type="domain" description="Aminoacyl-transfer RNA synthetases class-II family profile" evidence="10">
    <location>
        <begin position="141"/>
        <end position="439"/>
    </location>
</feature>
<dbReference type="NCBIfam" id="NF003483">
    <property type="entry name" value="PRK05159.1"/>
    <property type="match status" value="1"/>
</dbReference>
<gene>
    <name evidence="11" type="primary">aspC</name>
    <name evidence="9" type="synonym">aspS</name>
    <name evidence="11" type="ORF">A3207_08325</name>
</gene>
<dbReference type="InterPro" id="IPR002312">
    <property type="entry name" value="Asp/Asn-tRNA-synth_IIb"/>
</dbReference>
<dbReference type="EMBL" id="LVVT01000021">
    <property type="protein sequence ID" value="TQS81888.1"/>
    <property type="molecule type" value="Genomic_DNA"/>
</dbReference>
<dbReference type="SUPFAM" id="SSF50249">
    <property type="entry name" value="Nucleic acid-binding proteins"/>
    <property type="match status" value="1"/>
</dbReference>
<comment type="function">
    <text evidence="9">Catalyzes the attachment of L-aspartate to tRNA(Asp) in a two-step reaction: L-aspartate is first activated by ATP to form Asp-AMP and then transferred to the acceptor end of tRNA(Asp).</text>
</comment>
<keyword evidence="5 9" id="KW-0547">Nucleotide-binding</keyword>
<name>A0A8J8PGM1_9ARCH</name>
<feature type="region of interest" description="Aspartate" evidence="9">
    <location>
        <begin position="195"/>
        <end position="198"/>
    </location>
</feature>
<dbReference type="RefSeq" id="WP_020449052.1">
    <property type="nucleotide sequence ID" value="NZ_CAYAXV010000004.1"/>
</dbReference>
<comment type="cofactor">
    <cofactor evidence="9">
        <name>Mg(2+)</name>
        <dbReference type="ChEBI" id="CHEBI:18420"/>
    </cofactor>
    <text evidence="9">Binds 3 Mg(2+) cations per subunit. The strongest magnesium site (Mg1) is bound to the beta- and gamma-phosphates of ATP and four water molecules complete its coordination sphere.</text>
</comment>
<keyword evidence="9" id="KW-0479">Metal-binding</keyword>
<dbReference type="Pfam" id="PF01336">
    <property type="entry name" value="tRNA_anti-codon"/>
    <property type="match status" value="1"/>
</dbReference>
<evidence type="ECO:0000256" key="6">
    <source>
        <dbReference type="ARBA" id="ARBA00022840"/>
    </source>
</evidence>
<feature type="binding site" evidence="9">
    <location>
        <position position="365"/>
    </location>
    <ligand>
        <name>L-aspartate</name>
        <dbReference type="ChEBI" id="CHEBI:29991"/>
    </ligand>
</feature>
<dbReference type="AlphaFoldDB" id="A0A8J8PGM1"/>
<dbReference type="Gene3D" id="3.30.930.10">
    <property type="entry name" value="Bira Bifunctional Protein, Domain 2"/>
    <property type="match status" value="1"/>
</dbReference>
<evidence type="ECO:0000256" key="4">
    <source>
        <dbReference type="ARBA" id="ARBA00022598"/>
    </source>
</evidence>
<evidence type="ECO:0000256" key="9">
    <source>
        <dbReference type="HAMAP-Rule" id="MF_02075"/>
    </source>
</evidence>
<evidence type="ECO:0000313" key="12">
    <source>
        <dbReference type="Proteomes" id="UP000752814"/>
    </source>
</evidence>
<evidence type="ECO:0000313" key="11">
    <source>
        <dbReference type="EMBL" id="TQS81888.1"/>
    </source>
</evidence>
<dbReference type="NCBIfam" id="TIGR00458">
    <property type="entry name" value="aspS_nondisc"/>
    <property type="match status" value="1"/>
</dbReference>
<dbReference type="PRINTS" id="PR01042">
    <property type="entry name" value="TRNASYNTHASP"/>
</dbReference>
<dbReference type="InterPro" id="IPR004364">
    <property type="entry name" value="Aa-tRNA-synt_II"/>
</dbReference>
<evidence type="ECO:0000259" key="10">
    <source>
        <dbReference type="PROSITE" id="PS50862"/>
    </source>
</evidence>
<dbReference type="InterPro" id="IPR004365">
    <property type="entry name" value="NA-bd_OB_tRNA"/>
</dbReference>
<feature type="binding site" evidence="9">
    <location>
        <position position="362"/>
    </location>
    <ligand>
        <name>Mg(2+)</name>
        <dbReference type="ChEBI" id="CHEBI:18420"/>
        <label>2</label>
    </ligand>
</feature>
<evidence type="ECO:0000256" key="2">
    <source>
        <dbReference type="ARBA" id="ARBA00005312"/>
    </source>
</evidence>
<feature type="binding site" evidence="9">
    <location>
        <position position="369"/>
    </location>
    <ligand>
        <name>L-aspartate</name>
        <dbReference type="ChEBI" id="CHEBI:29991"/>
    </ligand>
</feature>
<dbReference type="Gene3D" id="2.40.50.140">
    <property type="entry name" value="Nucleic acid-binding proteins"/>
    <property type="match status" value="1"/>
</dbReference>
<feature type="site" description="Important for tRNA discrimination" evidence="9">
    <location>
        <position position="88"/>
    </location>
</feature>
<comment type="subcellular location">
    <subcellularLocation>
        <location evidence="1 9">Cytoplasm</location>
    </subcellularLocation>
</comment>
<comment type="catalytic activity">
    <reaction evidence="9">
        <text>tRNA(Asp) + L-aspartate + ATP = L-aspartyl-tRNA(Asp) + AMP + diphosphate</text>
        <dbReference type="Rhea" id="RHEA:19649"/>
        <dbReference type="Rhea" id="RHEA-COMP:9660"/>
        <dbReference type="Rhea" id="RHEA-COMP:9678"/>
        <dbReference type="ChEBI" id="CHEBI:29991"/>
        <dbReference type="ChEBI" id="CHEBI:30616"/>
        <dbReference type="ChEBI" id="CHEBI:33019"/>
        <dbReference type="ChEBI" id="CHEBI:78442"/>
        <dbReference type="ChEBI" id="CHEBI:78516"/>
        <dbReference type="ChEBI" id="CHEBI:456215"/>
        <dbReference type="EC" id="6.1.1.12"/>
    </reaction>
</comment>
<dbReference type="SUPFAM" id="SSF55681">
    <property type="entry name" value="Class II aaRS and biotin synthetases"/>
    <property type="match status" value="1"/>
</dbReference>
<keyword evidence="9" id="KW-0460">Magnesium</keyword>
<dbReference type="GeneID" id="41323585"/>
<dbReference type="HAMAP" id="MF_02075">
    <property type="entry name" value="Asp_tRNA_synth_type2"/>
    <property type="match status" value="1"/>
</dbReference>
<feature type="binding site" evidence="9">
    <location>
        <begin position="410"/>
        <end position="413"/>
    </location>
    <ligand>
        <name>ATP</name>
        <dbReference type="ChEBI" id="CHEBI:30616"/>
    </ligand>
</feature>
<dbReference type="GO" id="GO:0004815">
    <property type="term" value="F:aspartate-tRNA ligase activity"/>
    <property type="evidence" value="ECO:0007669"/>
    <property type="project" value="UniProtKB-UniRule"/>
</dbReference>
<protein>
    <recommendedName>
        <fullName evidence="9">Aspartate--tRNA(Asp) ligase</fullName>
        <ecNumber evidence="9">6.1.1.12</ecNumber>
    </recommendedName>
    <alternativeName>
        <fullName evidence="9">Aspartyl-tRNA synthetase</fullName>
        <shortName evidence="9">AspRS</shortName>
    </alternativeName>
    <alternativeName>
        <fullName evidence="9">Discriminating aspartyl-tRNA synthetase</fullName>
        <shortName evidence="9">D-AspRS</shortName>
    </alternativeName>
</protein>
<dbReference type="GO" id="GO:0003723">
    <property type="term" value="F:RNA binding"/>
    <property type="evidence" value="ECO:0007669"/>
    <property type="project" value="TreeGrafter"/>
</dbReference>
<dbReference type="PROSITE" id="PS50862">
    <property type="entry name" value="AA_TRNA_LIGASE_II"/>
    <property type="match status" value="1"/>
</dbReference>
<comment type="caution">
    <text evidence="9">Lacks conserved residue(s) required for the propagation of feature annotation.</text>
</comment>
<keyword evidence="6 9" id="KW-0067">ATP-binding</keyword>
<evidence type="ECO:0000256" key="1">
    <source>
        <dbReference type="ARBA" id="ARBA00004496"/>
    </source>
</evidence>
<evidence type="ECO:0000256" key="7">
    <source>
        <dbReference type="ARBA" id="ARBA00022917"/>
    </source>
</evidence>
<evidence type="ECO:0000256" key="5">
    <source>
        <dbReference type="ARBA" id="ARBA00022741"/>
    </source>
</evidence>
<dbReference type="PANTHER" id="PTHR43450">
    <property type="entry name" value="ASPARTYL-TRNA SYNTHETASE"/>
    <property type="match status" value="1"/>
</dbReference>
<dbReference type="InterPro" id="IPR045864">
    <property type="entry name" value="aa-tRNA-synth_II/BPL/LPL"/>
</dbReference>
<keyword evidence="4 9" id="KW-0436">Ligase</keyword>
<feature type="binding site" evidence="9">
    <location>
        <begin position="217"/>
        <end position="219"/>
    </location>
    <ligand>
        <name>ATP</name>
        <dbReference type="ChEBI" id="CHEBI:30616"/>
    </ligand>
</feature>
<dbReference type="CDD" id="cd00776">
    <property type="entry name" value="AsxRS_core"/>
    <property type="match status" value="1"/>
</dbReference>
<dbReference type="GO" id="GO:0000287">
    <property type="term" value="F:magnesium ion binding"/>
    <property type="evidence" value="ECO:0007669"/>
    <property type="project" value="UniProtKB-UniRule"/>
</dbReference>
<proteinExistence type="inferred from homology"/>
<comment type="subunit">
    <text evidence="9">Homodimer.</text>
</comment>
<keyword evidence="8 9" id="KW-0030">Aminoacyl-tRNA synthetase</keyword>
<sequence>MALDLITRNSKTLSPEDAEKQVKVKGWAQEIRNLGGISFLILRDRYGTVQVTAPKKKVAPEIMDVLTSLSRESVVEVCGTAKASNQAKGGAEVIPESITVLSSAASPLPLGVVDKVNAEMDTRYDHRFMDLRKPEARAVFEIKSKVLRLIDEYLLGEDFVEVFSPKIVASGAEGGATLFKLDYFGKPAYLAQSPQLYKQMIMSTGLDRVFEIGPAFRAEPSDTVRHVSEFISFDGEMAYIDSMNDVLQMLEGCIQHVIKGVAETSSAQLEILGTEVKVPKAPYPIIEYKDAVEIVTKEGMEISLGDDLGTEGEKILGSVMEEKGYEMYWIVEYPEEAKPFYIMEKEGTPYSYSFDLDYKGQEISSGGQREHRYNVLVDRISKKGLNPDDFNFYLDAFKYGMPPHGGWGIGVERLVQKMLSLPNVREAILFPRDRVRLVP</sequence>
<keyword evidence="7 9" id="KW-0648">Protein biosynthesis</keyword>
<evidence type="ECO:0000256" key="3">
    <source>
        <dbReference type="ARBA" id="ARBA00022490"/>
    </source>
</evidence>
<comment type="caution">
    <text evidence="11">The sequence shown here is derived from an EMBL/GenBank/DDBJ whole genome shotgun (WGS) entry which is preliminary data.</text>
</comment>
<dbReference type="GO" id="GO:0017101">
    <property type="term" value="C:aminoacyl-tRNA synthetase multienzyme complex"/>
    <property type="evidence" value="ECO:0007669"/>
    <property type="project" value="TreeGrafter"/>
</dbReference>
<dbReference type="EC" id="6.1.1.12" evidence="9"/>
<dbReference type="InterPro" id="IPR006195">
    <property type="entry name" value="aa-tRNA-synth_II"/>
</dbReference>
<dbReference type="PANTHER" id="PTHR43450:SF1">
    <property type="entry name" value="ASPARTATE--TRNA LIGASE, CYTOPLASMIC"/>
    <property type="match status" value="1"/>
</dbReference>
<feature type="binding site" evidence="9">
    <location>
        <position position="365"/>
    </location>
    <ligand>
        <name>Mg(2+)</name>
        <dbReference type="ChEBI" id="CHEBI:18420"/>
        <label>2</label>
    </ligand>
</feature>
<feature type="binding site" evidence="9">
    <location>
        <position position="362"/>
    </location>
    <ligand>
        <name>ATP</name>
        <dbReference type="ChEBI" id="CHEBI:30616"/>
    </ligand>
</feature>
<feature type="binding site" evidence="9">
    <location>
        <position position="217"/>
    </location>
    <ligand>
        <name>L-aspartate</name>
        <dbReference type="ChEBI" id="CHEBI:29991"/>
    </ligand>
</feature>
<dbReference type="OMA" id="WVHEIRD"/>
<feature type="binding site" evidence="9">
    <location>
        <position position="362"/>
    </location>
    <ligand>
        <name>Mg(2+)</name>
        <dbReference type="ChEBI" id="CHEBI:18420"/>
        <label>3</label>
    </ligand>
</feature>
<comment type="similarity">
    <text evidence="2 9">Belongs to the class-II aminoacyl-tRNA synthetase family. Type 2 subfamily.</text>
</comment>
<feature type="binding site" evidence="9">
    <location>
        <position position="173"/>
    </location>
    <ligand>
        <name>L-aspartate</name>
        <dbReference type="ChEBI" id="CHEBI:29991"/>
    </ligand>
</feature>
<accession>A0A8J8PGM1</accession>
<dbReference type="Pfam" id="PF00152">
    <property type="entry name" value="tRNA-synt_2"/>
    <property type="match status" value="1"/>
</dbReference>
<dbReference type="GO" id="GO:0005829">
    <property type="term" value="C:cytosol"/>
    <property type="evidence" value="ECO:0007669"/>
    <property type="project" value="TreeGrafter"/>
</dbReference>
<reference evidence="11" key="1">
    <citation type="submission" date="2016-03" db="EMBL/GenBank/DDBJ databases">
        <authorList>
            <person name="Borrel G."/>
            <person name="Mccann A."/>
            <person name="O'Toole P.W."/>
        </authorList>
    </citation>
    <scope>NUCLEOTIDE SEQUENCE</scope>
    <source>
        <strain evidence="11">183</strain>
    </source>
</reference>
<dbReference type="GO" id="GO:0005524">
    <property type="term" value="F:ATP binding"/>
    <property type="evidence" value="ECO:0007669"/>
    <property type="project" value="UniProtKB-UniRule"/>
</dbReference>
<dbReference type="FunFam" id="3.30.930.10:FF:000038">
    <property type="entry name" value="Aspartate--tRNA ligase"/>
    <property type="match status" value="1"/>
</dbReference>
<dbReference type="InterPro" id="IPR012340">
    <property type="entry name" value="NA-bd_OB-fold"/>
</dbReference>
<organism evidence="11 12">
    <name type="scientific">Candidatus Methanomassiliicoccus intestinalis</name>
    <dbReference type="NCBI Taxonomy" id="1406512"/>
    <lineage>
        <taxon>Archaea</taxon>
        <taxon>Methanobacteriati</taxon>
        <taxon>Thermoplasmatota</taxon>
        <taxon>Thermoplasmata</taxon>
        <taxon>Methanomassiliicoccales</taxon>
        <taxon>Methanomassiliicoccaceae</taxon>
        <taxon>Methanomassiliicoccus</taxon>
    </lineage>
</organism>
<dbReference type="GO" id="GO:0006422">
    <property type="term" value="P:aspartyl-tRNA aminoacylation"/>
    <property type="evidence" value="ECO:0007669"/>
    <property type="project" value="UniProtKB-UniRule"/>
</dbReference>
<dbReference type="Proteomes" id="UP000752814">
    <property type="component" value="Unassembled WGS sequence"/>
</dbReference>
<dbReference type="InterPro" id="IPR004523">
    <property type="entry name" value="Asp-tRNA_synthase_2"/>
</dbReference>
<keyword evidence="3 9" id="KW-0963">Cytoplasm</keyword>
<feature type="binding site" evidence="9">
    <location>
        <begin position="225"/>
        <end position="227"/>
    </location>
    <ligand>
        <name>ATP</name>
        <dbReference type="ChEBI" id="CHEBI:30616"/>
    </ligand>
</feature>
<evidence type="ECO:0000256" key="8">
    <source>
        <dbReference type="ARBA" id="ARBA00023146"/>
    </source>
</evidence>